<evidence type="ECO:0000313" key="1">
    <source>
        <dbReference type="EMBL" id="QCW22363.1"/>
    </source>
</evidence>
<accession>A0A4Y5NZ69</accession>
<name>A0A4Y5NZ69_9CAUD</name>
<dbReference type="EMBL" id="MK875795">
    <property type="protein sequence ID" value="QCW22363.1"/>
    <property type="molecule type" value="Genomic_DNA"/>
</dbReference>
<sequence length="216" mass="23550">MSNATCVESFTLANGETVACNRKAAPKNQVMGHDAVCLKCYEAWMMMNEHNDYGHDEPVADCPECGTYDPRVKQGHTKNKGKKQVHTSHAECDHAKTPVARAKCRKARAKGLAPAPEVNADAPEDDHFGDTPFDEADYDTEPVKVSPLQKAYDALTDKQRDQALTVIDAQGVATDIDTELVQSLTLALVERARAKKTTVAKLSKGDVRNVIAIDSL</sequence>
<evidence type="ECO:0000313" key="2">
    <source>
        <dbReference type="Proteomes" id="UP000305746"/>
    </source>
</evidence>
<dbReference type="Proteomes" id="UP000305746">
    <property type="component" value="Segment"/>
</dbReference>
<reference evidence="1 2" key="1">
    <citation type="submission" date="2019-05" db="EMBL/GenBank/DDBJ databases">
        <authorList>
            <person name="Bortz R.L."/>
            <person name="Alexandre R."/>
            <person name="Duka M."/>
            <person name="Garvey G."/>
            <person name="Krakora M."/>
            <person name="Meehan D."/>
            <person name="Moore D."/>
            <person name="Orzechowski A."/>
            <person name="Rosenblatt B."/>
            <person name="Tanzeem M."/>
            <person name="Butela K.A."/>
            <person name="Garlena R.A."/>
            <person name="Russell D.A."/>
            <person name="Pope W.H."/>
            <person name="Jacobs-Sera D."/>
            <person name="Hatfull G.F."/>
        </authorList>
    </citation>
    <scope>NUCLEOTIDE SEQUENCE [LARGE SCALE GENOMIC DNA]</scope>
</reference>
<protein>
    <submittedName>
        <fullName evidence="1">Uncharacterized protein</fullName>
    </submittedName>
</protein>
<gene>
    <name evidence="1" type="primary">30</name>
    <name evidence="1" type="ORF">SEA_AGATHA_30</name>
</gene>
<proteinExistence type="predicted"/>
<organism evidence="1 2">
    <name type="scientific">Gordonia phage Agatha</name>
    <dbReference type="NCBI Taxonomy" id="2584490"/>
    <lineage>
        <taxon>Viruses</taxon>
        <taxon>Duplodnaviria</taxon>
        <taxon>Heunggongvirae</taxon>
        <taxon>Uroviricota</taxon>
        <taxon>Caudoviricetes</taxon>
        <taxon>Emalynvirus</taxon>
        <taxon>Emalynvirus cozz</taxon>
    </lineage>
</organism>